<evidence type="ECO:0000256" key="7">
    <source>
        <dbReference type="ARBA" id="ARBA00022741"/>
    </source>
</evidence>
<feature type="domain" description="Arginosuccinate synthase-like N-terminal" evidence="10">
    <location>
        <begin position="8"/>
        <end position="169"/>
    </location>
</feature>
<dbReference type="CDD" id="cd01999">
    <property type="entry name" value="ASS"/>
    <property type="match status" value="1"/>
</dbReference>
<dbReference type="InterPro" id="IPR048267">
    <property type="entry name" value="Arginosuc_syn_N"/>
</dbReference>
<evidence type="ECO:0000259" key="11">
    <source>
        <dbReference type="Pfam" id="PF20979"/>
    </source>
</evidence>
<feature type="binding site" evidence="9">
    <location>
        <position position="90"/>
    </location>
    <ligand>
        <name>L-citrulline</name>
        <dbReference type="ChEBI" id="CHEBI:57743"/>
    </ligand>
</feature>
<dbReference type="SUPFAM" id="SSF52402">
    <property type="entry name" value="Adenine nucleotide alpha hydrolases-like"/>
    <property type="match status" value="1"/>
</dbReference>
<gene>
    <name evidence="9" type="primary">argG</name>
    <name evidence="12" type="ORF">SE18_12395</name>
</gene>
<dbReference type="InterPro" id="IPR001518">
    <property type="entry name" value="Arginosuc_synth"/>
</dbReference>
<dbReference type="OrthoDB" id="9801641at2"/>
<feature type="binding site" evidence="9">
    <location>
        <position position="120"/>
    </location>
    <ligand>
        <name>ATP</name>
        <dbReference type="ChEBI" id="CHEBI:30616"/>
    </ligand>
</feature>
<dbReference type="InterPro" id="IPR023434">
    <property type="entry name" value="Arginosuc_synth_type_1_subfam"/>
</dbReference>
<dbReference type="SUPFAM" id="SSF69864">
    <property type="entry name" value="Argininosuccinate synthetase, C-terminal domain"/>
    <property type="match status" value="1"/>
</dbReference>
<dbReference type="PANTHER" id="PTHR11587:SF2">
    <property type="entry name" value="ARGININOSUCCINATE SYNTHASE"/>
    <property type="match status" value="1"/>
</dbReference>
<feature type="binding site" evidence="9">
    <location>
        <position position="188"/>
    </location>
    <ligand>
        <name>L-citrulline</name>
        <dbReference type="ChEBI" id="CHEBI:57743"/>
    </ligand>
</feature>
<dbReference type="GO" id="GO:0005524">
    <property type="term" value="F:ATP binding"/>
    <property type="evidence" value="ECO:0007669"/>
    <property type="project" value="UniProtKB-UniRule"/>
</dbReference>
<dbReference type="PROSITE" id="PS00565">
    <property type="entry name" value="ARGININOSUCCIN_SYN_2"/>
    <property type="match status" value="1"/>
</dbReference>
<feature type="binding site" evidence="9">
    <location>
        <position position="127"/>
    </location>
    <ligand>
        <name>L-aspartate</name>
        <dbReference type="ChEBI" id="CHEBI:29991"/>
    </ligand>
</feature>
<comment type="caution">
    <text evidence="12">The sequence shown here is derived from an EMBL/GenBank/DDBJ whole genome shotgun (WGS) entry which is preliminary data.</text>
</comment>
<evidence type="ECO:0000256" key="8">
    <source>
        <dbReference type="ARBA" id="ARBA00022840"/>
    </source>
</evidence>
<dbReference type="NCBIfam" id="NF001770">
    <property type="entry name" value="PRK00509.1"/>
    <property type="match status" value="1"/>
</dbReference>
<comment type="catalytic activity">
    <reaction evidence="9">
        <text>L-citrulline + L-aspartate + ATP = 2-(N(omega)-L-arginino)succinate + AMP + diphosphate + H(+)</text>
        <dbReference type="Rhea" id="RHEA:10932"/>
        <dbReference type="ChEBI" id="CHEBI:15378"/>
        <dbReference type="ChEBI" id="CHEBI:29991"/>
        <dbReference type="ChEBI" id="CHEBI:30616"/>
        <dbReference type="ChEBI" id="CHEBI:33019"/>
        <dbReference type="ChEBI" id="CHEBI:57472"/>
        <dbReference type="ChEBI" id="CHEBI:57743"/>
        <dbReference type="ChEBI" id="CHEBI:456215"/>
        <dbReference type="EC" id="6.3.4.5"/>
    </reaction>
</comment>
<organism evidence="12 13">
    <name type="scientific">Herpetosiphon geysericola</name>
    <dbReference type="NCBI Taxonomy" id="70996"/>
    <lineage>
        <taxon>Bacteria</taxon>
        <taxon>Bacillati</taxon>
        <taxon>Chloroflexota</taxon>
        <taxon>Chloroflexia</taxon>
        <taxon>Herpetosiphonales</taxon>
        <taxon>Herpetosiphonaceae</taxon>
        <taxon>Herpetosiphon</taxon>
    </lineage>
</organism>
<dbReference type="PANTHER" id="PTHR11587">
    <property type="entry name" value="ARGININOSUCCINATE SYNTHASE"/>
    <property type="match status" value="1"/>
</dbReference>
<evidence type="ECO:0000313" key="13">
    <source>
        <dbReference type="Proteomes" id="UP000050277"/>
    </source>
</evidence>
<feature type="domain" description="Arginosuccinate synthase C-terminal" evidence="11">
    <location>
        <begin position="178"/>
        <end position="395"/>
    </location>
</feature>
<dbReference type="InterPro" id="IPR024074">
    <property type="entry name" value="AS_cat/multimer_dom_body"/>
</dbReference>
<evidence type="ECO:0000256" key="1">
    <source>
        <dbReference type="ARBA" id="ARBA00004967"/>
    </source>
</evidence>
<dbReference type="Gene3D" id="1.20.5.470">
    <property type="entry name" value="Single helix bin"/>
    <property type="match status" value="1"/>
</dbReference>
<dbReference type="Proteomes" id="UP000050277">
    <property type="component" value="Unassembled WGS sequence"/>
</dbReference>
<feature type="binding site" evidence="9">
    <location>
        <begin position="12"/>
        <end position="20"/>
    </location>
    <ligand>
        <name>ATP</name>
        <dbReference type="ChEBI" id="CHEBI:30616"/>
    </ligand>
</feature>
<accession>A0A0P6YTE2</accession>
<keyword evidence="8 9" id="KW-0067">ATP-binding</keyword>
<dbReference type="GO" id="GO:0004055">
    <property type="term" value="F:argininosuccinate synthase activity"/>
    <property type="evidence" value="ECO:0007669"/>
    <property type="project" value="UniProtKB-UniRule"/>
</dbReference>
<keyword evidence="13" id="KW-1185">Reference proteome</keyword>
<dbReference type="GO" id="GO:0005737">
    <property type="term" value="C:cytoplasm"/>
    <property type="evidence" value="ECO:0007669"/>
    <property type="project" value="UniProtKB-SubCell"/>
</dbReference>
<feature type="binding site" evidence="9">
    <location>
        <position position="126"/>
    </location>
    <ligand>
        <name>L-citrulline</name>
        <dbReference type="ChEBI" id="CHEBI:57743"/>
    </ligand>
</feature>
<dbReference type="FunFam" id="3.40.50.620:FF:000019">
    <property type="entry name" value="Argininosuccinate synthase"/>
    <property type="match status" value="1"/>
</dbReference>
<dbReference type="InterPro" id="IPR048268">
    <property type="entry name" value="Arginosuc_syn_C"/>
</dbReference>
<dbReference type="GO" id="GO:0000053">
    <property type="term" value="P:argininosuccinate metabolic process"/>
    <property type="evidence" value="ECO:0007669"/>
    <property type="project" value="TreeGrafter"/>
</dbReference>
<dbReference type="EMBL" id="LGKP01000021">
    <property type="protein sequence ID" value="KPL86759.1"/>
    <property type="molecule type" value="Genomic_DNA"/>
</dbReference>
<evidence type="ECO:0000256" key="9">
    <source>
        <dbReference type="HAMAP-Rule" id="MF_00005"/>
    </source>
</evidence>
<dbReference type="HAMAP" id="MF_00005">
    <property type="entry name" value="Arg_succ_synth_type1"/>
    <property type="match status" value="1"/>
</dbReference>
<comment type="pathway">
    <text evidence="1 9">Amino-acid biosynthesis; L-arginine biosynthesis; L-arginine from L-ornithine and carbamoyl phosphate: step 2/3.</text>
</comment>
<feature type="binding site" evidence="9">
    <location>
        <position position="122"/>
    </location>
    <ligand>
        <name>L-aspartate</name>
        <dbReference type="ChEBI" id="CHEBI:29991"/>
    </ligand>
</feature>
<feature type="binding site" evidence="9">
    <location>
        <position position="179"/>
    </location>
    <ligand>
        <name>L-citrulline</name>
        <dbReference type="ChEBI" id="CHEBI:57743"/>
    </ligand>
</feature>
<dbReference type="PROSITE" id="PS00564">
    <property type="entry name" value="ARGININOSUCCIN_SYN_1"/>
    <property type="match status" value="1"/>
</dbReference>
<evidence type="ECO:0000256" key="3">
    <source>
        <dbReference type="ARBA" id="ARBA00012286"/>
    </source>
</evidence>
<feature type="binding site" evidence="9">
    <location>
        <position position="126"/>
    </location>
    <ligand>
        <name>L-aspartate</name>
        <dbReference type="ChEBI" id="CHEBI:29991"/>
    </ligand>
</feature>
<keyword evidence="7 9" id="KW-0547">Nucleotide-binding</keyword>
<dbReference type="AlphaFoldDB" id="A0A0P6YTE2"/>
<feature type="binding site" evidence="9">
    <location>
        <position position="264"/>
    </location>
    <ligand>
        <name>L-citrulline</name>
        <dbReference type="ChEBI" id="CHEBI:57743"/>
    </ligand>
</feature>
<feature type="binding site" evidence="9">
    <location>
        <position position="39"/>
    </location>
    <ligand>
        <name>ATP</name>
        <dbReference type="ChEBI" id="CHEBI:30616"/>
    </ligand>
</feature>
<comment type="subunit">
    <text evidence="2 9">Homotetramer.</text>
</comment>
<reference evidence="12 13" key="1">
    <citation type="submission" date="2015-07" db="EMBL/GenBank/DDBJ databases">
        <title>Whole genome sequence of Herpetosiphon geysericola DSM 7119.</title>
        <authorList>
            <person name="Hemp J."/>
            <person name="Ward L.M."/>
            <person name="Pace L.A."/>
            <person name="Fischer W.W."/>
        </authorList>
    </citation>
    <scope>NUCLEOTIDE SEQUENCE [LARGE SCALE GENOMIC DNA]</scope>
    <source>
        <strain evidence="12 13">DSM 7119</strain>
    </source>
</reference>
<evidence type="ECO:0000256" key="5">
    <source>
        <dbReference type="ARBA" id="ARBA00022598"/>
    </source>
</evidence>
<comment type="subcellular location">
    <subcellularLocation>
        <location evidence="9">Cytoplasm</location>
    </subcellularLocation>
</comment>
<dbReference type="Pfam" id="PF20979">
    <property type="entry name" value="Arginosuc_syn_C"/>
    <property type="match status" value="1"/>
</dbReference>
<dbReference type="EC" id="6.3.4.5" evidence="3 9"/>
<dbReference type="GO" id="GO:0000050">
    <property type="term" value="P:urea cycle"/>
    <property type="evidence" value="ECO:0007669"/>
    <property type="project" value="TreeGrafter"/>
</dbReference>
<evidence type="ECO:0000256" key="6">
    <source>
        <dbReference type="ARBA" id="ARBA00022605"/>
    </source>
</evidence>
<dbReference type="PATRIC" id="fig|70996.4.peg.4163"/>
<dbReference type="RefSeq" id="WP_054534766.1">
    <property type="nucleotide sequence ID" value="NZ_LGKP01000021.1"/>
</dbReference>
<dbReference type="InterPro" id="IPR014729">
    <property type="entry name" value="Rossmann-like_a/b/a_fold"/>
</dbReference>
<dbReference type="Gene3D" id="3.40.50.620">
    <property type="entry name" value="HUPs"/>
    <property type="match status" value="1"/>
</dbReference>
<protein>
    <recommendedName>
        <fullName evidence="3 9">Argininosuccinate synthase</fullName>
        <ecNumber evidence="3 9">6.3.4.5</ecNumber>
    </recommendedName>
    <alternativeName>
        <fullName evidence="9">Citrulline--aspartate ligase</fullName>
    </alternativeName>
</protein>
<comment type="similarity">
    <text evidence="9">Belongs to the argininosuccinate synthase family. Type 1 subfamily.</text>
</comment>
<dbReference type="GO" id="GO:0006526">
    <property type="term" value="P:L-arginine biosynthetic process"/>
    <property type="evidence" value="ECO:0007669"/>
    <property type="project" value="UniProtKB-UniRule"/>
</dbReference>
<keyword evidence="4 9" id="KW-0055">Arginine biosynthesis</keyword>
<sequence>MSNATANKVVLAYSGGLDTSVIVPWLKEHYGCEVVCYCANLGQDDDLSGVEAKAIASGASACYVEDLREEFVRDFLFPMLQSGATYERTYLLGTSIARPLIARGQVQTALKVGADALSHGCTGKGNDQVRFELTYMALAPHMKIIAPWREWHIRSREDALDYAALHNVPVTSTRASIYSRDGNIWHLSHEGGSLEDPWLEPELNMFQRTVTPEQAPDAAEYVEIGFERGIPVSVNGEQLGPVALLQALNEIGARHGVGRVDLVENRLVGMKSHGVYETPGGTLLYRAHQGLEELALDRETLHYKDTLAIRFSELIYNGQWWSPLRYALSAFFTETQKNVTGVTRLKVFKGGVHLVGRKAERSLYVPDLATFSEDAVYNQADAEGFIKLFGLPQKVEALTSGAE</sequence>
<dbReference type="STRING" id="70996.SE18_12395"/>
<dbReference type="Pfam" id="PF00764">
    <property type="entry name" value="Arginosuc_synth"/>
    <property type="match status" value="1"/>
</dbReference>
<keyword evidence="9" id="KW-0963">Cytoplasm</keyword>
<evidence type="ECO:0000313" key="12">
    <source>
        <dbReference type="EMBL" id="KPL86759.1"/>
    </source>
</evidence>
<dbReference type="Gene3D" id="3.90.1260.10">
    <property type="entry name" value="Argininosuccinate synthetase, chain A, domain 2"/>
    <property type="match status" value="1"/>
</dbReference>
<feature type="binding site" evidence="9">
    <location>
        <position position="276"/>
    </location>
    <ligand>
        <name>L-citrulline</name>
        <dbReference type="ChEBI" id="CHEBI:57743"/>
    </ligand>
</feature>
<evidence type="ECO:0000256" key="4">
    <source>
        <dbReference type="ARBA" id="ARBA00022571"/>
    </source>
</evidence>
<evidence type="ECO:0000259" key="10">
    <source>
        <dbReference type="Pfam" id="PF00764"/>
    </source>
</evidence>
<keyword evidence="6 9" id="KW-0028">Amino-acid biosynthesis</keyword>
<dbReference type="NCBIfam" id="TIGR00032">
    <property type="entry name" value="argG"/>
    <property type="match status" value="1"/>
</dbReference>
<dbReference type="UniPathway" id="UPA00068">
    <property type="reaction ID" value="UER00113"/>
</dbReference>
<evidence type="ECO:0000256" key="2">
    <source>
        <dbReference type="ARBA" id="ARBA00011881"/>
    </source>
</evidence>
<dbReference type="FunFam" id="3.90.1260.10:FF:000007">
    <property type="entry name" value="Argininosuccinate synthase"/>
    <property type="match status" value="1"/>
</dbReference>
<name>A0A0P6YTE2_9CHLR</name>
<feature type="binding site" evidence="9">
    <location>
        <position position="130"/>
    </location>
    <ligand>
        <name>L-citrulline</name>
        <dbReference type="ChEBI" id="CHEBI:57743"/>
    </ligand>
</feature>
<keyword evidence="5 9" id="KW-0436">Ligase</keyword>
<dbReference type="InterPro" id="IPR018223">
    <property type="entry name" value="Arginosuc_synth_CS"/>
</dbReference>
<proteinExistence type="inferred from homology"/>
<feature type="binding site" evidence="9">
    <location>
        <position position="95"/>
    </location>
    <ligand>
        <name>L-citrulline</name>
        <dbReference type="ChEBI" id="CHEBI:57743"/>
    </ligand>
</feature>